<feature type="domain" description="Dienelactone hydrolase" evidence="1">
    <location>
        <begin position="82"/>
        <end position="197"/>
    </location>
</feature>
<dbReference type="InterPro" id="IPR026555">
    <property type="entry name" value="NSL3/Tex30"/>
</dbReference>
<evidence type="ECO:0000313" key="3">
    <source>
        <dbReference type="Proteomes" id="UP000199062"/>
    </source>
</evidence>
<proteinExistence type="predicted"/>
<dbReference type="STRING" id="767519.SAMN05216559_0015"/>
<reference evidence="2 3" key="1">
    <citation type="submission" date="2016-10" db="EMBL/GenBank/DDBJ databases">
        <authorList>
            <person name="de Groot N.N."/>
        </authorList>
    </citation>
    <scope>NUCLEOTIDE SEQUENCE [LARGE SCALE GENOMIC DNA]</scope>
    <source>
        <strain evidence="2 3">CGMCC 1.10457</strain>
    </source>
</reference>
<dbReference type="EMBL" id="FOZK01000001">
    <property type="protein sequence ID" value="SFR85001.1"/>
    <property type="molecule type" value="Genomic_DNA"/>
</dbReference>
<keyword evidence="2" id="KW-0378">Hydrolase</keyword>
<evidence type="ECO:0000259" key="1">
    <source>
        <dbReference type="Pfam" id="PF01738"/>
    </source>
</evidence>
<gene>
    <name evidence="2" type="ORF">SAMN05216559_0015</name>
</gene>
<dbReference type="RefSeq" id="WP_089812700.1">
    <property type="nucleotide sequence ID" value="NZ_FOZK01000001.1"/>
</dbReference>
<protein>
    <submittedName>
        <fullName evidence="2">Dienelactone hydrolase</fullName>
    </submittedName>
</protein>
<dbReference type="AlphaFoldDB" id="A0A1I6K1B8"/>
<dbReference type="Gene3D" id="3.40.50.1820">
    <property type="entry name" value="alpha/beta hydrolase"/>
    <property type="match status" value="1"/>
</dbReference>
<dbReference type="GO" id="GO:0016787">
    <property type="term" value="F:hydrolase activity"/>
    <property type="evidence" value="ECO:0007669"/>
    <property type="project" value="UniProtKB-KW"/>
</dbReference>
<evidence type="ECO:0000313" key="2">
    <source>
        <dbReference type="EMBL" id="SFR85001.1"/>
    </source>
</evidence>
<dbReference type="SUPFAM" id="SSF53474">
    <property type="entry name" value="alpha/beta-Hydrolases"/>
    <property type="match status" value="1"/>
</dbReference>
<dbReference type="OrthoDB" id="12087at2157"/>
<sequence length="213" mass="21976">MATLTDGVFSIPTDGVALEGELVVPAGASGLVAFAHGSGSSRHSPRNNAVAASLRDRGLGTLLFDLLTEAEDRDRANRFDVTLLTDRLVAATAWLRDRADVGGLPVGYFGSSTGAAAAIRAAVRVEPGVGALVSRGGRVDMAESVLGEVEAPTLFVVGGDDADVLALNREAHAQLRCEAALHVVEGAGHLFAGPGELEEVAAVAGEWFVDHLR</sequence>
<dbReference type="PANTHER" id="PTHR13136">
    <property type="entry name" value="TESTIS DEVELOPMENT PROTEIN PRTD"/>
    <property type="match status" value="1"/>
</dbReference>
<dbReference type="PANTHER" id="PTHR13136:SF11">
    <property type="entry name" value="TESTIS-EXPRESSED PROTEIN 30"/>
    <property type="match status" value="1"/>
</dbReference>
<name>A0A1I6K1B8_9EURY</name>
<organism evidence="2 3">
    <name type="scientific">Halomicrobium zhouii</name>
    <dbReference type="NCBI Taxonomy" id="767519"/>
    <lineage>
        <taxon>Archaea</taxon>
        <taxon>Methanobacteriati</taxon>
        <taxon>Methanobacteriota</taxon>
        <taxon>Stenosarchaea group</taxon>
        <taxon>Halobacteria</taxon>
        <taxon>Halobacteriales</taxon>
        <taxon>Haloarculaceae</taxon>
        <taxon>Halomicrobium</taxon>
    </lineage>
</organism>
<dbReference type="Pfam" id="PF01738">
    <property type="entry name" value="DLH"/>
    <property type="match status" value="1"/>
</dbReference>
<keyword evidence="3" id="KW-1185">Reference proteome</keyword>
<accession>A0A1I6K1B8</accession>
<dbReference type="InterPro" id="IPR029058">
    <property type="entry name" value="AB_hydrolase_fold"/>
</dbReference>
<dbReference type="InterPro" id="IPR002925">
    <property type="entry name" value="Dienelactn_hydro"/>
</dbReference>
<dbReference type="Proteomes" id="UP000199062">
    <property type="component" value="Unassembled WGS sequence"/>
</dbReference>